<name>A0A016U9G3_9BILA</name>
<protein>
    <submittedName>
        <fullName evidence="1">Uncharacterized protein</fullName>
    </submittedName>
</protein>
<evidence type="ECO:0000313" key="2">
    <source>
        <dbReference type="Proteomes" id="UP000024635"/>
    </source>
</evidence>
<keyword evidence="2" id="KW-1185">Reference proteome</keyword>
<dbReference type="EMBL" id="JARK01001385">
    <property type="protein sequence ID" value="EYC11810.1"/>
    <property type="molecule type" value="Genomic_DNA"/>
</dbReference>
<gene>
    <name evidence="1" type="primary">Acey_s0049.g1785</name>
    <name evidence="1" type="ORF">Y032_0049g1785</name>
</gene>
<sequence length="75" mass="8775">MCRFLILSRFLRSEHFCNFQFPTLPQYCCINIDSQLEFILYKRVLKTKLPAPPPSRGFIISSENSNSAEDLFQTI</sequence>
<dbReference type="AlphaFoldDB" id="A0A016U9G3"/>
<proteinExistence type="predicted"/>
<dbReference type="Proteomes" id="UP000024635">
    <property type="component" value="Unassembled WGS sequence"/>
</dbReference>
<comment type="caution">
    <text evidence="1">The sequence shown here is derived from an EMBL/GenBank/DDBJ whole genome shotgun (WGS) entry which is preliminary data.</text>
</comment>
<organism evidence="1 2">
    <name type="scientific">Ancylostoma ceylanicum</name>
    <dbReference type="NCBI Taxonomy" id="53326"/>
    <lineage>
        <taxon>Eukaryota</taxon>
        <taxon>Metazoa</taxon>
        <taxon>Ecdysozoa</taxon>
        <taxon>Nematoda</taxon>
        <taxon>Chromadorea</taxon>
        <taxon>Rhabditida</taxon>
        <taxon>Rhabditina</taxon>
        <taxon>Rhabditomorpha</taxon>
        <taxon>Strongyloidea</taxon>
        <taxon>Ancylostomatidae</taxon>
        <taxon>Ancylostomatinae</taxon>
        <taxon>Ancylostoma</taxon>
    </lineage>
</organism>
<reference evidence="2" key="1">
    <citation type="journal article" date="2015" name="Nat. Genet.">
        <title>The genome and transcriptome of the zoonotic hookworm Ancylostoma ceylanicum identify infection-specific gene families.</title>
        <authorList>
            <person name="Schwarz E.M."/>
            <person name="Hu Y."/>
            <person name="Antoshechkin I."/>
            <person name="Miller M.M."/>
            <person name="Sternberg P.W."/>
            <person name="Aroian R.V."/>
        </authorList>
    </citation>
    <scope>NUCLEOTIDE SEQUENCE</scope>
    <source>
        <strain evidence="2">HY135</strain>
    </source>
</reference>
<accession>A0A016U9G3</accession>
<evidence type="ECO:0000313" key="1">
    <source>
        <dbReference type="EMBL" id="EYC11810.1"/>
    </source>
</evidence>